<evidence type="ECO:0000256" key="1">
    <source>
        <dbReference type="SAM" id="MobiDB-lite"/>
    </source>
</evidence>
<dbReference type="AlphaFoldDB" id="A0A7I4XTP9"/>
<name>A0A7I4XTP9_HAECO</name>
<accession>A0A7I4XTP9</accession>
<keyword evidence="3" id="KW-1185">Reference proteome</keyword>
<dbReference type="InterPro" id="IPR013783">
    <property type="entry name" value="Ig-like_fold"/>
</dbReference>
<feature type="region of interest" description="Disordered" evidence="1">
    <location>
        <begin position="197"/>
        <end position="219"/>
    </location>
</feature>
<dbReference type="Pfam" id="PF00635">
    <property type="entry name" value="Motile_Sperm"/>
    <property type="match status" value="1"/>
</dbReference>
<reference evidence="4" key="1">
    <citation type="submission" date="2020-12" db="UniProtKB">
        <authorList>
            <consortium name="WormBaseParasite"/>
        </authorList>
    </citation>
    <scope>IDENTIFICATION</scope>
    <source>
        <strain evidence="4">MHco3</strain>
    </source>
</reference>
<dbReference type="InterPro" id="IPR008962">
    <property type="entry name" value="PapD-like_sf"/>
</dbReference>
<evidence type="ECO:0000313" key="3">
    <source>
        <dbReference type="Proteomes" id="UP000025227"/>
    </source>
</evidence>
<organism evidence="3 4">
    <name type="scientific">Haemonchus contortus</name>
    <name type="common">Barber pole worm</name>
    <dbReference type="NCBI Taxonomy" id="6289"/>
    <lineage>
        <taxon>Eukaryota</taxon>
        <taxon>Metazoa</taxon>
        <taxon>Ecdysozoa</taxon>
        <taxon>Nematoda</taxon>
        <taxon>Chromadorea</taxon>
        <taxon>Rhabditida</taxon>
        <taxon>Rhabditina</taxon>
        <taxon>Rhabditomorpha</taxon>
        <taxon>Strongyloidea</taxon>
        <taxon>Trichostrongylidae</taxon>
        <taxon>Haemonchus</taxon>
    </lineage>
</organism>
<evidence type="ECO:0000313" key="4">
    <source>
        <dbReference type="WBParaSite" id="HCON_00001770-00001"/>
    </source>
</evidence>
<dbReference type="WBParaSite" id="HCON_00001770-00001">
    <property type="protein sequence ID" value="HCON_00001770-00001"/>
    <property type="gene ID" value="HCON_00001770"/>
</dbReference>
<proteinExistence type="predicted"/>
<dbReference type="SUPFAM" id="SSF49354">
    <property type="entry name" value="PapD-like"/>
    <property type="match status" value="1"/>
</dbReference>
<protein>
    <submittedName>
        <fullName evidence="4">MSP domain-containing protein</fullName>
    </submittedName>
</protein>
<feature type="domain" description="MSP" evidence="2">
    <location>
        <begin position="276"/>
        <end position="342"/>
    </location>
</feature>
<dbReference type="InterPro" id="IPR000535">
    <property type="entry name" value="MSP_dom"/>
</dbReference>
<dbReference type="Proteomes" id="UP000025227">
    <property type="component" value="Unplaced"/>
</dbReference>
<sequence length="384" mass="43280">MPSIASPSAYEQLRVDDEVDNRLLPLLKKDVIKLITCSMLILQCIDMSKGRILKSSTSIPALYFSYKLSLQEDNEPVRFHSITTPLILYCMLESVATFATLDLADVILYVALKICLLEMLRWKMKESGVWDFGGKVSNQLKTSTSEDIIMDVTQTYPTQDDRTYYRTVRETTLSSAPMDLAQTPLSPWPVLRRATPISAKKTEPASKSTQPSAAVPTEKEVHAVSQVQPAYGDWHDIESTKKLSQTRSLPTVSMRTVKSTVSTSSIYEPAHGGAHLVTNPMLTIEFPRFGHKRWKRVTVSNVSQQNIIWSLRTNMGDNLFARPTAGVLKAGQHCYVKVYITDTCDLNGKVVFSYGFVDKSVEKFERKLYLNSERISHTLNVLFH</sequence>
<evidence type="ECO:0000259" key="2">
    <source>
        <dbReference type="Pfam" id="PF00635"/>
    </source>
</evidence>
<dbReference type="OrthoDB" id="5864814at2759"/>
<dbReference type="Gene3D" id="2.60.40.10">
    <property type="entry name" value="Immunoglobulins"/>
    <property type="match status" value="1"/>
</dbReference>